<dbReference type="EMBL" id="AQQZ01000007">
    <property type="protein sequence ID" value="KNG92741.1"/>
    <property type="molecule type" value="Genomic_DNA"/>
</dbReference>
<sequence>MRTVRNWRVAMDRRSFLVLSGAALAARAVPLAGRVGGRRVLTLVYDRSIGAMRAIDRLVP</sequence>
<reference evidence="2 3" key="1">
    <citation type="journal article" date="2015" name="Int. J. Syst. Evol. Microbiol.">
        <title>Aestuariivita atlantica sp. nov., isolated from deep sea sediment of the Atlantic Ocean.</title>
        <authorList>
            <person name="Li G."/>
            <person name="Lai Q."/>
            <person name="Du Y."/>
            <person name="Liu X."/>
            <person name="Sun F."/>
            <person name="Shao Z."/>
        </authorList>
    </citation>
    <scope>NUCLEOTIDE SEQUENCE [LARGE SCALE GENOMIC DNA]</scope>
    <source>
        <strain evidence="2 3">22II-S11-z3</strain>
    </source>
</reference>
<organism evidence="2 3">
    <name type="scientific">Pseudaestuariivita atlantica</name>
    <dbReference type="NCBI Taxonomy" id="1317121"/>
    <lineage>
        <taxon>Bacteria</taxon>
        <taxon>Pseudomonadati</taxon>
        <taxon>Pseudomonadota</taxon>
        <taxon>Alphaproteobacteria</taxon>
        <taxon>Rhodobacterales</taxon>
        <taxon>Paracoccaceae</taxon>
        <taxon>Pseudaestuariivita</taxon>
    </lineage>
</organism>
<dbReference type="Proteomes" id="UP000036938">
    <property type="component" value="Unassembled WGS sequence"/>
</dbReference>
<evidence type="ECO:0000313" key="2">
    <source>
        <dbReference type="EMBL" id="KNG92741.1"/>
    </source>
</evidence>
<accession>A0A0L1JLW3</accession>
<feature type="signal peptide" evidence="1">
    <location>
        <begin position="1"/>
        <end position="25"/>
    </location>
</feature>
<evidence type="ECO:0000313" key="3">
    <source>
        <dbReference type="Proteomes" id="UP000036938"/>
    </source>
</evidence>
<keyword evidence="1" id="KW-0732">Signal</keyword>
<name>A0A0L1JLW3_9RHOB</name>
<feature type="chain" id="PRO_5005554039" evidence="1">
    <location>
        <begin position="26"/>
        <end position="60"/>
    </location>
</feature>
<comment type="caution">
    <text evidence="2">The sequence shown here is derived from an EMBL/GenBank/DDBJ whole genome shotgun (WGS) entry which is preliminary data.</text>
</comment>
<protein>
    <submittedName>
        <fullName evidence="2">Tat pathway signal protein</fullName>
    </submittedName>
</protein>
<dbReference type="AlphaFoldDB" id="A0A0L1JLW3"/>
<proteinExistence type="predicted"/>
<keyword evidence="3" id="KW-1185">Reference proteome</keyword>
<gene>
    <name evidence="2" type="ORF">ATO11_14775</name>
</gene>
<dbReference type="STRING" id="1317121.ATO11_14775"/>
<evidence type="ECO:0000256" key="1">
    <source>
        <dbReference type="SAM" id="SignalP"/>
    </source>
</evidence>